<reference evidence="2" key="1">
    <citation type="journal article" date="2019" name="Int. J. Syst. Evol. Microbiol.">
        <title>The Global Catalogue of Microorganisms (GCM) 10K type strain sequencing project: providing services to taxonomists for standard genome sequencing and annotation.</title>
        <authorList>
            <consortium name="The Broad Institute Genomics Platform"/>
            <consortium name="The Broad Institute Genome Sequencing Center for Infectious Disease"/>
            <person name="Wu L."/>
            <person name="Ma J."/>
        </authorList>
    </citation>
    <scope>NUCLEOTIDE SEQUENCE [LARGE SCALE GENOMIC DNA]</scope>
    <source>
        <strain evidence="2">CGMCC 4.7638</strain>
    </source>
</reference>
<evidence type="ECO:0000313" key="2">
    <source>
        <dbReference type="Proteomes" id="UP001597542"/>
    </source>
</evidence>
<sequence>MARHVTITGTRSIPIESELPGLFDSYLRPFAAPDAHFYLGGAAGIDTTALDWLADRSQAALTVVVPCTVVDQPAAAAASIRRWQDAGRLVEVVELGAARLGTAAYHARNRWMVDRSGFVIGFPRGTAPASGTWYTVNYAAEQGKPRLVVPV</sequence>
<keyword evidence="2" id="KW-1185">Reference proteome</keyword>
<dbReference type="SUPFAM" id="SSF102405">
    <property type="entry name" value="MCP/YpsA-like"/>
    <property type="match status" value="1"/>
</dbReference>
<protein>
    <recommendedName>
        <fullName evidence="3">DNA recombination-mediator protein A</fullName>
    </recommendedName>
</protein>
<evidence type="ECO:0008006" key="3">
    <source>
        <dbReference type="Google" id="ProtNLM"/>
    </source>
</evidence>
<dbReference type="RefSeq" id="WP_344280599.1">
    <property type="nucleotide sequence ID" value="NZ_BAAAHV010000017.1"/>
</dbReference>
<dbReference type="Gene3D" id="3.40.50.450">
    <property type="match status" value="1"/>
</dbReference>
<comment type="caution">
    <text evidence="1">The sequence shown here is derived from an EMBL/GenBank/DDBJ whole genome shotgun (WGS) entry which is preliminary data.</text>
</comment>
<name>A0ABW5HR51_9PSEU</name>
<gene>
    <name evidence="1" type="ORF">ACFSUT_03090</name>
</gene>
<dbReference type="Proteomes" id="UP001597542">
    <property type="component" value="Unassembled WGS sequence"/>
</dbReference>
<dbReference type="EMBL" id="JBHUKQ010000002">
    <property type="protein sequence ID" value="MFD2479247.1"/>
    <property type="molecule type" value="Genomic_DNA"/>
</dbReference>
<accession>A0ABW5HR51</accession>
<organism evidence="1 2">
    <name type="scientific">Amycolatopsis albidoflavus</name>
    <dbReference type="NCBI Taxonomy" id="102226"/>
    <lineage>
        <taxon>Bacteria</taxon>
        <taxon>Bacillati</taxon>
        <taxon>Actinomycetota</taxon>
        <taxon>Actinomycetes</taxon>
        <taxon>Pseudonocardiales</taxon>
        <taxon>Pseudonocardiaceae</taxon>
        <taxon>Amycolatopsis</taxon>
    </lineage>
</organism>
<evidence type="ECO:0000313" key="1">
    <source>
        <dbReference type="EMBL" id="MFD2479247.1"/>
    </source>
</evidence>
<proteinExistence type="predicted"/>